<dbReference type="GO" id="GO:0035758">
    <property type="term" value="F:chemokine (C-C motif) ligand 21 binding"/>
    <property type="evidence" value="ECO:0007669"/>
    <property type="project" value="TreeGrafter"/>
</dbReference>
<keyword evidence="6" id="KW-0675">Receptor</keyword>
<sequence length="143" mass="16389">FLATSVAKEWIFGNVFCKVVQCIYKLSFFNGMILLMLISIDRYFAIVQAATAHRHRARTNFLGKISCILGWVISFVLSTPELARSGEKLIDGKNRCTYITENFLEFTGRVQIPQMIVGFVVPLFVMLYCYTVIIKTLLQSRNF</sequence>
<keyword evidence="5 8" id="KW-0472">Membrane</keyword>
<dbReference type="GO" id="GO:0038117">
    <property type="term" value="F:C-C motif chemokine 19 receptor activity"/>
    <property type="evidence" value="ECO:0007669"/>
    <property type="project" value="TreeGrafter"/>
</dbReference>
<evidence type="ECO:0000256" key="1">
    <source>
        <dbReference type="ARBA" id="ARBA00004370"/>
    </source>
</evidence>
<dbReference type="GO" id="GO:0035757">
    <property type="term" value="F:chemokine (C-C motif) ligand 19 binding"/>
    <property type="evidence" value="ECO:0007669"/>
    <property type="project" value="TreeGrafter"/>
</dbReference>
<evidence type="ECO:0000256" key="3">
    <source>
        <dbReference type="ARBA" id="ARBA00022989"/>
    </source>
</evidence>
<evidence type="ECO:0000313" key="10">
    <source>
        <dbReference type="EMBL" id="AKL90502.1"/>
    </source>
</evidence>
<dbReference type="PRINTS" id="PR00237">
    <property type="entry name" value="GPCRRHODOPSN"/>
</dbReference>
<dbReference type="PANTHER" id="PTHR10489">
    <property type="entry name" value="CELL ADHESION MOLECULE"/>
    <property type="match status" value="1"/>
</dbReference>
<protein>
    <submittedName>
        <fullName evidence="10">CCR7</fullName>
    </submittedName>
</protein>
<evidence type="ECO:0000256" key="8">
    <source>
        <dbReference type="SAM" id="Phobius"/>
    </source>
</evidence>
<evidence type="ECO:0000259" key="9">
    <source>
        <dbReference type="PROSITE" id="PS50262"/>
    </source>
</evidence>
<dbReference type="GO" id="GO:0007204">
    <property type="term" value="P:positive regulation of cytosolic calcium ion concentration"/>
    <property type="evidence" value="ECO:0007669"/>
    <property type="project" value="TreeGrafter"/>
</dbReference>
<dbReference type="InterPro" id="IPR017452">
    <property type="entry name" value="GPCR_Rhodpsn_7TM"/>
</dbReference>
<accession>A0A0M3N0G1</accession>
<keyword evidence="4" id="KW-0297">G-protein coupled receptor</keyword>
<evidence type="ECO:0000256" key="6">
    <source>
        <dbReference type="ARBA" id="ARBA00023170"/>
    </source>
</evidence>
<evidence type="ECO:0000256" key="2">
    <source>
        <dbReference type="ARBA" id="ARBA00022692"/>
    </source>
</evidence>
<keyword evidence="7" id="KW-0807">Transducer</keyword>
<dbReference type="GO" id="GO:0019722">
    <property type="term" value="P:calcium-mediated signaling"/>
    <property type="evidence" value="ECO:0007669"/>
    <property type="project" value="TreeGrafter"/>
</dbReference>
<comment type="subcellular location">
    <subcellularLocation>
        <location evidence="1">Membrane</location>
    </subcellularLocation>
</comment>
<dbReference type="EMBL" id="KP297833">
    <property type="protein sequence ID" value="AKL90502.1"/>
    <property type="molecule type" value="mRNA"/>
</dbReference>
<evidence type="ECO:0000256" key="5">
    <source>
        <dbReference type="ARBA" id="ARBA00023136"/>
    </source>
</evidence>
<feature type="non-terminal residue" evidence="10">
    <location>
        <position position="1"/>
    </location>
</feature>
<feature type="non-terminal residue" evidence="10">
    <location>
        <position position="143"/>
    </location>
</feature>
<dbReference type="GO" id="GO:0060326">
    <property type="term" value="P:cell chemotaxis"/>
    <property type="evidence" value="ECO:0007669"/>
    <property type="project" value="TreeGrafter"/>
</dbReference>
<dbReference type="AlphaFoldDB" id="A0A0M3N0G1"/>
<dbReference type="SUPFAM" id="SSF81321">
    <property type="entry name" value="Family A G protein-coupled receptor-like"/>
    <property type="match status" value="1"/>
</dbReference>
<keyword evidence="3 8" id="KW-1133">Transmembrane helix</keyword>
<proteinExistence type="evidence at transcript level"/>
<dbReference type="Pfam" id="PF00001">
    <property type="entry name" value="7tm_1"/>
    <property type="match status" value="1"/>
</dbReference>
<name>A0A0M3N0G1_PRODO</name>
<dbReference type="GO" id="GO:0009897">
    <property type="term" value="C:external side of plasma membrane"/>
    <property type="evidence" value="ECO:0007669"/>
    <property type="project" value="TreeGrafter"/>
</dbReference>
<dbReference type="GO" id="GO:0006955">
    <property type="term" value="P:immune response"/>
    <property type="evidence" value="ECO:0007669"/>
    <property type="project" value="TreeGrafter"/>
</dbReference>
<dbReference type="InterPro" id="IPR000276">
    <property type="entry name" value="GPCR_Rhodpsn"/>
</dbReference>
<dbReference type="PROSITE" id="PS50262">
    <property type="entry name" value="G_PROTEIN_RECEP_F1_2"/>
    <property type="match status" value="1"/>
</dbReference>
<feature type="transmembrane region" description="Helical" evidence="8">
    <location>
        <begin position="115"/>
        <end position="138"/>
    </location>
</feature>
<dbReference type="PANTHER" id="PTHR10489:SF635">
    <property type="entry name" value="C-C CHEMOKINE RECEPTOR TYPE 7"/>
    <property type="match status" value="1"/>
</dbReference>
<reference evidence="10" key="1">
    <citation type="journal article" date="2015" name="Curr. Biol.">
        <title>African Lungfish Reveal the Evolutionary Origins of Organized Mucosal Lymphoid Tissue in Vertebrates.</title>
        <authorList>
            <person name="Tacchi L."/>
            <person name="Larragoite E.T."/>
            <person name="Munoz P."/>
            <person name="Amemiya C.T."/>
            <person name="Salinas I."/>
        </authorList>
    </citation>
    <scope>NUCLEOTIDE SEQUENCE</scope>
</reference>
<dbReference type="InterPro" id="IPR050119">
    <property type="entry name" value="CCR1-9-like"/>
</dbReference>
<feature type="domain" description="G-protein coupled receptors family 1 profile" evidence="9">
    <location>
        <begin position="1"/>
        <end position="143"/>
    </location>
</feature>
<evidence type="ECO:0000256" key="4">
    <source>
        <dbReference type="ARBA" id="ARBA00023040"/>
    </source>
</evidence>
<organism evidence="10">
    <name type="scientific">Protopterus dolloi</name>
    <name type="common">Slender lungfish</name>
    <dbReference type="NCBI Taxonomy" id="27779"/>
    <lineage>
        <taxon>Eukaryota</taxon>
        <taxon>Metazoa</taxon>
        <taxon>Chordata</taxon>
        <taxon>Craniata</taxon>
        <taxon>Vertebrata</taxon>
        <taxon>Euteleostomi</taxon>
        <taxon>Dipnomorpha</taxon>
        <taxon>Ceratodontiformes</taxon>
        <taxon>Lepidosirenoidei</taxon>
        <taxon>Protopteridae</taxon>
        <taxon>Protopterus</taxon>
    </lineage>
</organism>
<feature type="transmembrane region" description="Helical" evidence="8">
    <location>
        <begin position="61"/>
        <end position="79"/>
    </location>
</feature>
<keyword evidence="2 8" id="KW-0812">Transmembrane</keyword>
<dbReference type="Gene3D" id="1.20.1070.10">
    <property type="entry name" value="Rhodopsin 7-helix transmembrane proteins"/>
    <property type="match status" value="1"/>
</dbReference>
<evidence type="ECO:0000256" key="7">
    <source>
        <dbReference type="ARBA" id="ARBA00023224"/>
    </source>
</evidence>
<feature type="transmembrane region" description="Helical" evidence="8">
    <location>
        <begin position="23"/>
        <end position="40"/>
    </location>
</feature>